<keyword evidence="2" id="KW-1185">Reference proteome</keyword>
<dbReference type="EMBL" id="JBICYV010000008">
    <property type="protein sequence ID" value="MFG3012243.1"/>
    <property type="molecule type" value="Genomic_DNA"/>
</dbReference>
<reference evidence="1 2" key="1">
    <citation type="submission" date="2024-10" db="EMBL/GenBank/DDBJ databases">
        <title>The Natural Products Discovery Center: Release of the First 8490 Sequenced Strains for Exploring Actinobacteria Biosynthetic Diversity.</title>
        <authorList>
            <person name="Kalkreuter E."/>
            <person name="Kautsar S.A."/>
            <person name="Yang D."/>
            <person name="Bader C.D."/>
            <person name="Teijaro C.N."/>
            <person name="Fluegel L."/>
            <person name="Davis C.M."/>
            <person name="Simpson J.R."/>
            <person name="Lauterbach L."/>
            <person name="Steele A.D."/>
            <person name="Gui C."/>
            <person name="Meng S."/>
            <person name="Li G."/>
            <person name="Viehrig K."/>
            <person name="Ye F."/>
            <person name="Su P."/>
            <person name="Kiefer A.F."/>
            <person name="Nichols A."/>
            <person name="Cepeda A.J."/>
            <person name="Yan W."/>
            <person name="Fan B."/>
            <person name="Jiang Y."/>
            <person name="Adhikari A."/>
            <person name="Zheng C.-J."/>
            <person name="Schuster L."/>
            <person name="Cowan T.M."/>
            <person name="Smanski M.J."/>
            <person name="Chevrette M.G."/>
            <person name="De Carvalho L.P.S."/>
            <person name="Shen B."/>
        </authorList>
    </citation>
    <scope>NUCLEOTIDE SEQUENCE [LARGE SCALE GENOMIC DNA]</scope>
    <source>
        <strain evidence="1 2">NPDC048320</strain>
    </source>
</reference>
<organism evidence="1 2">
    <name type="scientific">Streptomyces cinerochromogenes</name>
    <dbReference type="NCBI Taxonomy" id="66422"/>
    <lineage>
        <taxon>Bacteria</taxon>
        <taxon>Bacillati</taxon>
        <taxon>Actinomycetota</taxon>
        <taxon>Actinomycetes</taxon>
        <taxon>Kitasatosporales</taxon>
        <taxon>Streptomycetaceae</taxon>
        <taxon>Streptomyces</taxon>
    </lineage>
</organism>
<dbReference type="RefSeq" id="WP_392818252.1">
    <property type="nucleotide sequence ID" value="NZ_JBICYV010000008.1"/>
</dbReference>
<comment type="caution">
    <text evidence="1">The sequence shown here is derived from an EMBL/GenBank/DDBJ whole genome shotgun (WGS) entry which is preliminary data.</text>
</comment>
<dbReference type="Gene3D" id="1.10.260.40">
    <property type="entry name" value="lambda repressor-like DNA-binding domains"/>
    <property type="match status" value="1"/>
</dbReference>
<sequence>MPDTGGDESAAPRTLAEKLTALRDGLAAEGGKPPSWNTLAREISEQTGVPISGPYLWELATGKPGTNVTLRHLKALSEYFHRRISYFVDDEIAFEDDTQAQLDLLRELRRLGVRNIRLQNVESGAADRETIQGLLARLQTLDALGDEGVRKVALGARALSPEQRKTLSDLASQPNLLDALPRMMRLLEAAEALTEEQLTTATNVLRQPDALLAVQDEVVREIATKCHELLPSSRQALLPVIAQLQRLENREA</sequence>
<evidence type="ECO:0008006" key="3">
    <source>
        <dbReference type="Google" id="ProtNLM"/>
    </source>
</evidence>
<dbReference type="InterPro" id="IPR010982">
    <property type="entry name" value="Lambda_DNA-bd_dom_sf"/>
</dbReference>
<evidence type="ECO:0000313" key="1">
    <source>
        <dbReference type="EMBL" id="MFG3012243.1"/>
    </source>
</evidence>
<dbReference type="Proteomes" id="UP001604267">
    <property type="component" value="Unassembled WGS sequence"/>
</dbReference>
<protein>
    <recommendedName>
        <fullName evidence="3">XRE family transcriptional regulator</fullName>
    </recommendedName>
</protein>
<name>A0ABW7B501_9ACTN</name>
<gene>
    <name evidence="1" type="ORF">ACGFZB_17645</name>
</gene>
<proteinExistence type="predicted"/>
<evidence type="ECO:0000313" key="2">
    <source>
        <dbReference type="Proteomes" id="UP001604267"/>
    </source>
</evidence>
<accession>A0ABW7B501</accession>